<dbReference type="RefSeq" id="WP_105042047.1">
    <property type="nucleotide sequence ID" value="NZ_MQWA01000001.1"/>
</dbReference>
<evidence type="ECO:0000313" key="2">
    <source>
        <dbReference type="EMBL" id="PQJ27557.1"/>
    </source>
</evidence>
<dbReference type="InterPro" id="IPR012902">
    <property type="entry name" value="N_methyl_site"/>
</dbReference>
<reference evidence="2 3" key="1">
    <citation type="submission" date="2016-12" db="EMBL/GenBank/DDBJ databases">
        <title>Study of bacterial adaptation to deep sea.</title>
        <authorList>
            <person name="Song J."/>
            <person name="Yoshizawa S."/>
            <person name="Kogure K."/>
        </authorList>
    </citation>
    <scope>NUCLEOTIDE SEQUENCE [LARGE SCALE GENOMIC DNA]</scope>
    <source>
        <strain evidence="2 3">SAORIC-165</strain>
    </source>
</reference>
<evidence type="ECO:0000313" key="3">
    <source>
        <dbReference type="Proteomes" id="UP000239907"/>
    </source>
</evidence>
<keyword evidence="3" id="KW-1185">Reference proteome</keyword>
<keyword evidence="1" id="KW-0472">Membrane</keyword>
<accession>A0A2S7TZ73</accession>
<keyword evidence="1" id="KW-0812">Transmembrane</keyword>
<dbReference type="NCBIfam" id="TIGR02532">
    <property type="entry name" value="IV_pilin_GFxxxE"/>
    <property type="match status" value="1"/>
</dbReference>
<protein>
    <recommendedName>
        <fullName evidence="4">Prepilin-type N-terminal cleavage/methylation domain-containing protein</fullName>
    </recommendedName>
</protein>
<evidence type="ECO:0008006" key="4">
    <source>
        <dbReference type="Google" id="ProtNLM"/>
    </source>
</evidence>
<gene>
    <name evidence="2" type="ORF">BSZ32_02975</name>
</gene>
<dbReference type="PROSITE" id="PS00409">
    <property type="entry name" value="PROKAR_NTER_METHYL"/>
    <property type="match status" value="1"/>
</dbReference>
<dbReference type="EMBL" id="MQWA01000001">
    <property type="protein sequence ID" value="PQJ27557.1"/>
    <property type="molecule type" value="Genomic_DNA"/>
</dbReference>
<comment type="caution">
    <text evidence="2">The sequence shown here is derived from an EMBL/GenBank/DDBJ whole genome shotgun (WGS) entry which is preliminary data.</text>
</comment>
<evidence type="ECO:0000256" key="1">
    <source>
        <dbReference type="SAM" id="Phobius"/>
    </source>
</evidence>
<organism evidence="2 3">
    <name type="scientific">Rubritalea profundi</name>
    <dbReference type="NCBI Taxonomy" id="1658618"/>
    <lineage>
        <taxon>Bacteria</taxon>
        <taxon>Pseudomonadati</taxon>
        <taxon>Verrucomicrobiota</taxon>
        <taxon>Verrucomicrobiia</taxon>
        <taxon>Verrucomicrobiales</taxon>
        <taxon>Rubritaleaceae</taxon>
        <taxon>Rubritalea</taxon>
    </lineage>
</organism>
<dbReference type="AlphaFoldDB" id="A0A2S7TZ73"/>
<sequence>MKLFIIPKRRKGYTLIELSVVLVLVVLIASTLVSMLSQQVQFYTWWNTQRFIAEEAPLANNIVVRLFAKADTFRTVTNAGATSMQLGFVQNNGTTLYGVISYNAGTSSLQYSYDGGAAWNIASGLSAANFNTVGNTLQFTLTGPYGGQVTYAATPAL</sequence>
<feature type="transmembrane region" description="Helical" evidence="1">
    <location>
        <begin position="12"/>
        <end position="33"/>
    </location>
</feature>
<keyword evidence="1" id="KW-1133">Transmembrane helix</keyword>
<dbReference type="Pfam" id="PF07963">
    <property type="entry name" value="N_methyl"/>
    <property type="match status" value="1"/>
</dbReference>
<name>A0A2S7TZ73_9BACT</name>
<dbReference type="OrthoDB" id="197045at2"/>
<proteinExistence type="predicted"/>
<dbReference type="Proteomes" id="UP000239907">
    <property type="component" value="Unassembled WGS sequence"/>
</dbReference>